<dbReference type="InterPro" id="IPR026741">
    <property type="entry name" value="SNO"/>
</dbReference>
<dbReference type="GO" id="GO:0042393">
    <property type="term" value="F:histone binding"/>
    <property type="evidence" value="ECO:0007669"/>
    <property type="project" value="TreeGrafter"/>
</dbReference>
<dbReference type="GO" id="GO:0005634">
    <property type="term" value="C:nucleus"/>
    <property type="evidence" value="ECO:0007669"/>
    <property type="project" value="TreeGrafter"/>
</dbReference>
<keyword evidence="3" id="KW-1185">Reference proteome</keyword>
<gene>
    <name evidence="2" type="ORF">ANCDUO_20298</name>
</gene>
<dbReference type="Pfam" id="PF13872">
    <property type="entry name" value="AAA_34"/>
    <property type="match status" value="1"/>
</dbReference>
<dbReference type="Gene3D" id="3.40.50.300">
    <property type="entry name" value="P-loop containing nucleotide triphosphate hydrolases"/>
    <property type="match status" value="1"/>
</dbReference>
<dbReference type="InterPro" id="IPR039187">
    <property type="entry name" value="SNO_AAA"/>
</dbReference>
<dbReference type="PANTHER" id="PTHR12706:SF30">
    <property type="entry name" value="PROTEIN STRAWBERRY NOTCH-RELATED"/>
    <property type="match status" value="1"/>
</dbReference>
<evidence type="ECO:0000259" key="1">
    <source>
        <dbReference type="Pfam" id="PF13872"/>
    </source>
</evidence>
<sequence length="185" mass="20657">VYALNKLKYAKISGKENGNIKKGVIFATYSSLIGECRGARAKYRSRLKQLIQWFGVDYDGVIILDECHRAKNLVPTTGAKPTKTGRMVLELQKALPNARVVYASATGATEPRNMAYMTRLGLWGQGQAFPEFINFINAVERRGVGAMEIVAMDMKQRGLYLARQLSFRGVSFTVQEVPLSDEFVK</sequence>
<dbReference type="GO" id="GO:0031490">
    <property type="term" value="F:chromatin DNA binding"/>
    <property type="evidence" value="ECO:0007669"/>
    <property type="project" value="TreeGrafter"/>
</dbReference>
<dbReference type="AlphaFoldDB" id="A0A0C2CIL0"/>
<evidence type="ECO:0000313" key="3">
    <source>
        <dbReference type="Proteomes" id="UP000054047"/>
    </source>
</evidence>
<evidence type="ECO:0000313" key="2">
    <source>
        <dbReference type="EMBL" id="KIH49627.1"/>
    </source>
</evidence>
<organism evidence="2 3">
    <name type="scientific">Ancylostoma duodenale</name>
    <dbReference type="NCBI Taxonomy" id="51022"/>
    <lineage>
        <taxon>Eukaryota</taxon>
        <taxon>Metazoa</taxon>
        <taxon>Ecdysozoa</taxon>
        <taxon>Nematoda</taxon>
        <taxon>Chromadorea</taxon>
        <taxon>Rhabditida</taxon>
        <taxon>Rhabditina</taxon>
        <taxon>Rhabditomorpha</taxon>
        <taxon>Strongyloidea</taxon>
        <taxon>Ancylostomatidae</taxon>
        <taxon>Ancylostomatinae</taxon>
        <taxon>Ancylostoma</taxon>
    </lineage>
</organism>
<protein>
    <recommendedName>
        <fullName evidence="1">Strawberry notch AAA domain-containing protein</fullName>
    </recommendedName>
</protein>
<dbReference type="EMBL" id="KN752606">
    <property type="protein sequence ID" value="KIH49627.1"/>
    <property type="molecule type" value="Genomic_DNA"/>
</dbReference>
<dbReference type="InterPro" id="IPR027417">
    <property type="entry name" value="P-loop_NTPase"/>
</dbReference>
<feature type="domain" description="Strawberry notch AAA" evidence="1">
    <location>
        <begin position="1"/>
        <end position="184"/>
    </location>
</feature>
<dbReference type="OrthoDB" id="421838at2759"/>
<dbReference type="GO" id="GO:0006355">
    <property type="term" value="P:regulation of DNA-templated transcription"/>
    <property type="evidence" value="ECO:0007669"/>
    <property type="project" value="InterPro"/>
</dbReference>
<dbReference type="PANTHER" id="PTHR12706">
    <property type="entry name" value="STRAWBERRY NOTCH-RELATED"/>
    <property type="match status" value="1"/>
</dbReference>
<accession>A0A0C2CIL0</accession>
<dbReference type="Proteomes" id="UP000054047">
    <property type="component" value="Unassembled WGS sequence"/>
</dbReference>
<proteinExistence type="predicted"/>
<dbReference type="SUPFAM" id="SSF52540">
    <property type="entry name" value="P-loop containing nucleoside triphosphate hydrolases"/>
    <property type="match status" value="1"/>
</dbReference>
<feature type="non-terminal residue" evidence="2">
    <location>
        <position position="1"/>
    </location>
</feature>
<reference evidence="2 3" key="1">
    <citation type="submission" date="2013-12" db="EMBL/GenBank/DDBJ databases">
        <title>Draft genome of the parsitic nematode Ancylostoma duodenale.</title>
        <authorList>
            <person name="Mitreva M."/>
        </authorList>
    </citation>
    <scope>NUCLEOTIDE SEQUENCE [LARGE SCALE GENOMIC DNA]</scope>
    <source>
        <strain evidence="2 3">Zhejiang</strain>
    </source>
</reference>
<feature type="non-terminal residue" evidence="2">
    <location>
        <position position="185"/>
    </location>
</feature>
<name>A0A0C2CIL0_9BILA</name>